<comment type="caution">
    <text evidence="6">The sequence shown here is derived from an EMBL/GenBank/DDBJ whole genome shotgun (WGS) entry which is preliminary data.</text>
</comment>
<protein>
    <submittedName>
        <fullName evidence="6">ABC transporter substrate-binding protein</fullName>
    </submittedName>
</protein>
<dbReference type="RefSeq" id="WP_208057042.1">
    <property type="nucleotide sequence ID" value="NZ_JAGEMK010000012.1"/>
</dbReference>
<comment type="subcellular location">
    <subcellularLocation>
        <location evidence="1">Periplasm</location>
    </subcellularLocation>
</comment>
<dbReference type="Pfam" id="PF09084">
    <property type="entry name" value="NMT1"/>
    <property type="match status" value="1"/>
</dbReference>
<evidence type="ECO:0000256" key="2">
    <source>
        <dbReference type="ARBA" id="ARBA00010742"/>
    </source>
</evidence>
<dbReference type="InterPro" id="IPR015168">
    <property type="entry name" value="SsuA/THI5"/>
</dbReference>
<gene>
    <name evidence="6" type="ORF">J4G33_16200</name>
</gene>
<feature type="chain" id="PRO_5038711931" evidence="4">
    <location>
        <begin position="19"/>
        <end position="346"/>
    </location>
</feature>
<dbReference type="PANTHER" id="PTHR30024">
    <property type="entry name" value="ALIPHATIC SULFONATES-BINDING PROTEIN-RELATED"/>
    <property type="match status" value="1"/>
</dbReference>
<dbReference type="EMBL" id="JAGEMK010000012">
    <property type="protein sequence ID" value="MBO1753352.1"/>
    <property type="molecule type" value="Genomic_DNA"/>
</dbReference>
<reference evidence="6" key="1">
    <citation type="submission" date="2021-03" db="EMBL/GenBank/DDBJ databases">
        <title>Actinotalea soli sp. nov., isolated from soil.</title>
        <authorList>
            <person name="Ping W."/>
            <person name="Zhang J."/>
        </authorList>
    </citation>
    <scope>NUCLEOTIDE SEQUENCE</scope>
    <source>
        <strain evidence="6">BY-33</strain>
    </source>
</reference>
<evidence type="ECO:0000256" key="3">
    <source>
        <dbReference type="ARBA" id="ARBA00022729"/>
    </source>
</evidence>
<organism evidence="6 7">
    <name type="scientific">Actinotalea soli</name>
    <dbReference type="NCBI Taxonomy" id="2819234"/>
    <lineage>
        <taxon>Bacteria</taxon>
        <taxon>Bacillati</taxon>
        <taxon>Actinomycetota</taxon>
        <taxon>Actinomycetes</taxon>
        <taxon>Micrococcales</taxon>
        <taxon>Cellulomonadaceae</taxon>
        <taxon>Actinotalea</taxon>
    </lineage>
</organism>
<dbReference type="PANTHER" id="PTHR30024:SF47">
    <property type="entry name" value="TAURINE-BINDING PERIPLASMIC PROTEIN"/>
    <property type="match status" value="1"/>
</dbReference>
<evidence type="ECO:0000256" key="1">
    <source>
        <dbReference type="ARBA" id="ARBA00004418"/>
    </source>
</evidence>
<feature type="domain" description="SsuA/THI5-like" evidence="5">
    <location>
        <begin position="57"/>
        <end position="272"/>
    </location>
</feature>
<comment type="similarity">
    <text evidence="2">Belongs to the bacterial solute-binding protein SsuA/TauA family.</text>
</comment>
<keyword evidence="7" id="KW-1185">Reference proteome</keyword>
<proteinExistence type="inferred from homology"/>
<dbReference type="GO" id="GO:0042597">
    <property type="term" value="C:periplasmic space"/>
    <property type="evidence" value="ECO:0007669"/>
    <property type="project" value="UniProtKB-SubCell"/>
</dbReference>
<evidence type="ECO:0000256" key="4">
    <source>
        <dbReference type="SAM" id="SignalP"/>
    </source>
</evidence>
<evidence type="ECO:0000313" key="7">
    <source>
        <dbReference type="Proteomes" id="UP000664209"/>
    </source>
</evidence>
<feature type="signal peptide" evidence="4">
    <location>
        <begin position="1"/>
        <end position="18"/>
    </location>
</feature>
<dbReference type="Gene3D" id="3.40.190.10">
    <property type="entry name" value="Periplasmic binding protein-like II"/>
    <property type="match status" value="2"/>
</dbReference>
<dbReference type="PROSITE" id="PS51257">
    <property type="entry name" value="PROKAR_LIPOPROTEIN"/>
    <property type="match status" value="1"/>
</dbReference>
<accession>A0A939RT45</accession>
<name>A0A939RT45_9CELL</name>
<evidence type="ECO:0000313" key="6">
    <source>
        <dbReference type="EMBL" id="MBO1753352.1"/>
    </source>
</evidence>
<sequence length="346" mass="35661">MKKTSLLALATVSALTLAACGGAADADPGTAEPAAEAASTEMTTITVAEPVHGVGYLPLYAAQAEGFFAEEGLEVEVTTLTGGGHVNATLAGETFGFIGGPESGAVANVKGADLVTIANVVNRGNVYVVAAEGTEPAEGEDIGEYLTGKTIVGGRYGGTPNAILRHILALEGLDPESDVTLIEVEDSSAIPSVIAQGQADVAVVAEPQLGLGMAEGLWGEPFLNPLQLLGPYAYSSIVVPRETVENDPDLVQAFVTALEQGQELIESDPEYAAELTAVEFPTMDPEVIDSTLARAYADELWGGTHLTEEAVETALEVARSGNILDDSGTPQSFDQIADNQFVSSAP</sequence>
<evidence type="ECO:0000259" key="5">
    <source>
        <dbReference type="Pfam" id="PF09084"/>
    </source>
</evidence>
<dbReference type="SUPFAM" id="SSF53850">
    <property type="entry name" value="Periplasmic binding protein-like II"/>
    <property type="match status" value="1"/>
</dbReference>
<keyword evidence="3 4" id="KW-0732">Signal</keyword>
<dbReference type="AlphaFoldDB" id="A0A939RT45"/>
<dbReference type="Proteomes" id="UP000664209">
    <property type="component" value="Unassembled WGS sequence"/>
</dbReference>